<evidence type="ECO:0000256" key="3">
    <source>
        <dbReference type="ARBA" id="ARBA00004541"/>
    </source>
</evidence>
<dbReference type="Pfam" id="PF21019">
    <property type="entry name" value="Spectrin_3"/>
    <property type="match status" value="1"/>
</dbReference>
<dbReference type="SUPFAM" id="SSF75399">
    <property type="entry name" value="Plakin repeat"/>
    <property type="match status" value="8"/>
</dbReference>
<keyword evidence="17" id="KW-0968">Cytoplasmic vesicle</keyword>
<evidence type="ECO:0000256" key="4">
    <source>
        <dbReference type="ARBA" id="ARBA00004568"/>
    </source>
</evidence>
<accession>A0A484D132</accession>
<dbReference type="GO" id="GO:0042060">
    <property type="term" value="P:wound healing"/>
    <property type="evidence" value="ECO:0007669"/>
    <property type="project" value="TreeGrafter"/>
</dbReference>
<keyword evidence="23" id="KW-1185">Reference proteome</keyword>
<evidence type="ECO:0000256" key="20">
    <source>
        <dbReference type="SAM" id="MobiDB-lite"/>
    </source>
</evidence>
<evidence type="ECO:0000256" key="1">
    <source>
        <dbReference type="ARBA" id="ARBA00004236"/>
    </source>
</evidence>
<name>A0A484D132_PERFV</name>
<dbReference type="GO" id="GO:0098609">
    <property type="term" value="P:cell-cell adhesion"/>
    <property type="evidence" value="ECO:0007669"/>
    <property type="project" value="TreeGrafter"/>
</dbReference>
<organism evidence="22 23">
    <name type="scientific">Perca flavescens</name>
    <name type="common">American yellow perch</name>
    <name type="synonym">Morone flavescens</name>
    <dbReference type="NCBI Taxonomy" id="8167"/>
    <lineage>
        <taxon>Eukaryota</taxon>
        <taxon>Metazoa</taxon>
        <taxon>Chordata</taxon>
        <taxon>Craniata</taxon>
        <taxon>Vertebrata</taxon>
        <taxon>Euteleostomi</taxon>
        <taxon>Actinopterygii</taxon>
        <taxon>Neopterygii</taxon>
        <taxon>Teleostei</taxon>
        <taxon>Neoteleostei</taxon>
        <taxon>Acanthomorphata</taxon>
        <taxon>Eupercaria</taxon>
        <taxon>Perciformes</taxon>
        <taxon>Percoidei</taxon>
        <taxon>Percidae</taxon>
        <taxon>Percinae</taxon>
        <taxon>Perca</taxon>
    </lineage>
</organism>
<evidence type="ECO:0000256" key="5">
    <source>
        <dbReference type="ARBA" id="ARBA00004656"/>
    </source>
</evidence>
<dbReference type="GO" id="GO:0043588">
    <property type="term" value="P:skin development"/>
    <property type="evidence" value="ECO:0007669"/>
    <property type="project" value="TreeGrafter"/>
</dbReference>
<dbReference type="InterPro" id="IPR035915">
    <property type="entry name" value="Plakin_repeat_sf"/>
</dbReference>
<dbReference type="SUPFAM" id="SSF47923">
    <property type="entry name" value="Ypt/Rab-GAP domain of gyp1p"/>
    <property type="match status" value="1"/>
</dbReference>
<dbReference type="FunFam" id="3.30.160.780:FF:000001">
    <property type="entry name" value="Plectin a"/>
    <property type="match status" value="1"/>
</dbReference>
<evidence type="ECO:0000256" key="12">
    <source>
        <dbReference type="ARBA" id="ARBA00022737"/>
    </source>
</evidence>
<keyword evidence="14 19" id="KW-0175">Coiled coil</keyword>
<comment type="similarity">
    <text evidence="6">Belongs to the plakin or cytolinker family.</text>
</comment>
<evidence type="ECO:0000256" key="8">
    <source>
        <dbReference type="ARBA" id="ARBA00022468"/>
    </source>
</evidence>
<dbReference type="InterPro" id="IPR001101">
    <property type="entry name" value="Plectin_repeat"/>
</dbReference>
<dbReference type="Gene3D" id="1.10.472.80">
    <property type="entry name" value="Ypt/Rab-GAP domain of gyp1p, domain 3"/>
    <property type="match status" value="1"/>
</dbReference>
<dbReference type="GO" id="GO:0005829">
    <property type="term" value="C:cytosol"/>
    <property type="evidence" value="ECO:0007669"/>
    <property type="project" value="UniProtKB-SubCell"/>
</dbReference>
<dbReference type="PANTHER" id="PTHR23169">
    <property type="entry name" value="ENVOPLAKIN"/>
    <property type="match status" value="1"/>
</dbReference>
<protein>
    <recommendedName>
        <fullName evidence="7">TBC1 domain family member 7</fullName>
    </recommendedName>
</protein>
<dbReference type="Pfam" id="PF18373">
    <property type="entry name" value="Spectrin_2"/>
    <property type="match status" value="1"/>
</dbReference>
<evidence type="ECO:0000256" key="17">
    <source>
        <dbReference type="ARBA" id="ARBA00023329"/>
    </source>
</evidence>
<dbReference type="PROSITE" id="PS50086">
    <property type="entry name" value="TBC_RABGAP"/>
    <property type="match status" value="1"/>
</dbReference>
<evidence type="ECO:0000313" key="23">
    <source>
        <dbReference type="Proteomes" id="UP000295070"/>
    </source>
</evidence>
<dbReference type="GO" id="GO:0005096">
    <property type="term" value="F:GTPase activator activity"/>
    <property type="evidence" value="ECO:0007669"/>
    <property type="project" value="UniProtKB-KW"/>
</dbReference>
<evidence type="ECO:0000256" key="13">
    <source>
        <dbReference type="ARBA" id="ARBA00022949"/>
    </source>
</evidence>
<feature type="compositionally biased region" description="Basic and acidic residues" evidence="20">
    <location>
        <begin position="665"/>
        <end position="709"/>
    </location>
</feature>
<evidence type="ECO:0000259" key="21">
    <source>
        <dbReference type="PROSITE" id="PS50086"/>
    </source>
</evidence>
<comment type="subcellular location">
    <subcellularLocation>
        <location evidence="4">Cell junction</location>
        <location evidence="4">Desmosome</location>
    </subcellularLocation>
    <subcellularLocation>
        <location evidence="1">Cell membrane</location>
    </subcellularLocation>
    <subcellularLocation>
        <location evidence="2">Cytoplasm</location>
        <location evidence="2">Cytosol</location>
    </subcellularLocation>
    <subcellularLocation>
        <location evidence="3">Cytoplasmic vesicle</location>
    </subcellularLocation>
    <subcellularLocation>
        <location evidence="5">Lysosome membrane</location>
    </subcellularLocation>
</comment>
<dbReference type="GO" id="GO:0032007">
    <property type="term" value="P:negative regulation of TOR signaling"/>
    <property type="evidence" value="ECO:0007669"/>
    <property type="project" value="UniProtKB-ARBA"/>
</dbReference>
<evidence type="ECO:0000313" key="22">
    <source>
        <dbReference type="EMBL" id="TDH08921.1"/>
    </source>
</evidence>
<feature type="domain" description="Rab-GAP TBC" evidence="21">
    <location>
        <begin position="3859"/>
        <end position="4041"/>
    </location>
</feature>
<dbReference type="Pfam" id="PF21097">
    <property type="entry name" value="SR_plectin_7"/>
    <property type="match status" value="1"/>
</dbReference>
<sequence>MSMYGSQKALYTGRRVNSNGDLTGGGNVQYSRSEILHGAGNGYEPYMDAEYNTYTFSKSSGGGMGGGMLRGNMSGTGGGMGGGTSGSGAIRQRAMILQAQCQEYLKKAEYALQSGSAPNEAERYMMKAKDSIEQLKGCAMDLRDLGQPNDNVVRTLEMCKDQLKGVHMAIHSTTHRRRSTRGGSGGWEEPGRSYQDAMAWIAQQKRLIETGSWADDPAAIEQQLSSHQNFHSSIQRASQVVQAKEDLMRKGDKGNIHALDQEWDSLQQMSIGRIEQLQELKSIIQDMSKEIMWVNDREEEELMFDWGDKNIDQYIPQKQESYSKLMSALEGKEKDLNKLTARVDTLLKNNHPASDKIEAYKDTLQTQWSWLLQITKCIDVHLKENAAYSQFFKEANETYSILQKEHETVRKRFTCDKNTPLDNLVELLRGLEREKEKIMENKRQVQHLVSKSRSIVRLKPRNPEEKSGSPTMVKALCDFKQDQKVICKGNEAILKDNSQRSKWNVTGPGGLDMLVPSVCLIVPPPNPLSISLANKNEQYYEAILQIWSQLYINVKSLIAWQYCLLDIRKINSLTINMLASMRPEEYRQLIKSLETHYEEFRVNSHGSQMFTDDDKRGIENQFTEAQDHYEQIVVQLPTYITQQEHKEVQQESVQQHKKQLIEEEARRRKEEARRHEEQARMREEEARMREEEARRLKEEAGRREEDRRKAEQKKRAKDKVVIKTSSRSLSELHALRLRLEGAEGSLSQHVHICLGDDGMHDCGLKISQLETVQREVDSMRKEYLRLRESISKELEGMSDSDKAQFLRSEIGVIDQRLASLESSSSAYLQRLQALRDMLECVAQAEDIVKVHEARLTEKETTSLSPSEVEDYTLTLKNMKAELDQKKDVLASMEEALAKASHWNGQVGGPFHRCDMMLSKYTEEVGLLSDRWRRLTGQIDTRVQDLQLYHPQLQTYKQTSSSLIGWIDATRKKQDILQTTKIESIQALTDHINKQKALNSEIKLRRETVESVLKDNEACVNSIKDYETDLASYTSGLETLLNIPIKRTMLKSPSTDLNLEATQMQTRYMELLAHSGDYYKFLGELQKNMEELKIRNTRIDLLEEELRLLRENMQDRNAKNKSLEEAVSRYQLELSSVQNEMLSIQEVKQSTAMQCNATKDSLDTTKSQLVDLSDEVTRLTYLLEEEKRKRRLAEERYTTQQEEYESVLRKRQKELETISWSKVEVEKSELNKEHEIQQLRRQLAEDGERIKDLQKEMSKVRSLCSTEINNFKLSYESQIHIGRTDIQMLEAQRKQDAADFQLQYDRMEAERRNLEEELRRLRMSMSQAEEHRKRAEEEAHSQRAVITEEGRRRREVESQVEVLMRQRVEESSQYAEQLAEVMKSLQEKSEELTYITHSLEEETRRRRTIEEGQGVLEQTLAQLQVKLTSSSMAASQLGEREEELLKMCSELERESRERSRVEENMSRLQGRMKDLQAVRDGLESQVENLRKANQEEVSRRRQVETELENTTVAMTEYTNTITALRQSQEHASTSEKRGEEERLRLQEELERILRQNKTSAERVAQLSVELKALQQQLLQEQARGKEANLRNEGLYRTIEEKSKTLNENSVELQRLKEMTETQTKEKLRLEEELRATRHAKDEILRSKQGSDDELSSQITALELQLQASQRSNADYRNLASELSSEREKLKLETEEIQKQATETSAMMQSIQSQYSEIVMERDALLLKLQLSEKDKDRYIRLEEELSRIKLSQESELRNKQRLQEEIERMKRDLGYWKDQYESKEGLIRQYDTDKERLEREKNSLKSEMERLMRELRELDESYKSRLSTMQKELQEVAIVKRTMETELTRTREPPTLDASTLVFDGVRKPVTANQLLDCGVLDKPTFSQLVKGQKTVPEVSVDKKISLKGTGPIAGVVIEGPKGSGSITAPQCKMTFTEAKKENLLPSDSVDLLLDAQAATGHIIDPRTNQKLTVEEACNQGVVDEEDRERLLAAEAAAVGYGGPGTSKPLSVFQAMKKGLIDKNTTLRLLQAQESVGGILDPVLSVFLPKDTAIERNLINDDIYRALNQRPELYLDPESEDGVTYMSMKRRCKVEPHTGLLLLPIPEKVHHSKLIFDGVRKPVTAKQLLDCGVLDRPTFKALENGKINVPEVSVDKNVNLKGTGPIAGVVAGSQGKMSLSEAKKQLLLPEDSADLLLEAQAATGHIIDPRTNQKMTVEVACARGLVDPKDRDRLLTAEAAAVGYKDSSAAKPLSVFEAMKKGLIDRKTGLRLLQAQESVGGILDPNLSVFLPKDTAIKLNLLDENLRQALNQSPECYRDPETERDASYGALKKRCKTEPHTGLLLLPITEKLDPSKLIFDGVRKPVTAQQLLDCGVLDKPTLNQLMKGEKTIPQVSVDKKIFLKGTGSIAGVAAGPLGKMSLSEAKKQMLMPPDSADLLLDAQAATGHIIDPTTNQKLTVEEACARRVVDIRDRDRLLAAEAAAVGYRDPSTAEPLSVFEAMKKGLIDRKTGLRMLQAQESAGGILDPNLSVFLPKDTAIKRNLLDNDLCHALNQSPECYIDPDTERNASYGTLKNRSKTESHTGLMLLPITERKDPSKLMFDGIRKPVSAQQLFECEVLDKPTLDQLVKGVKTVPAVSMEKIVYLKGTGPIAGVVTGRDGKMSFSEAKRQMFLTLDSADLLLEAQAATGHIIDPKTNQKLTVAEACARGVVDIKDRDRLLVAEAAAVGFKDPSAAKLLSVFEAMKKGLIDRKTGLRLLQAQESVGGIIDPNLSVFLPKDTAIKRNLLDEDICHALNQSPECYLDPDTEQDASYGTLKERCKTEPQATLQLLPVSEKFDPSKLLFDGVRKTVTAQQLLDCGVLDKWTFKQLMKGDKTVPEVSVDKKVFLKGTGSIAGVAAGPLGKMSFTEAKKQKMMSSDCADMLLIAQAATGNIIDPKTNQKLTVKEACAKGVVDKEDESKLFAAEAAAIGYRDPNTGKLLSAGQAMKKGLIDKDTALRILQAQESVGGILDPALSVFLAKDIALDRDLIDQDLSQALNRYPECYIDPDTKLASTYVSLKKKCKADPSTGLLLLPEPKKPLTVQGLRGQVSVIDLVDANLLDQSDMDNLREGRLTSQDIEDRLRSYLRGSTCIAGVYDEDSAKVMSIYQAMKNGLLRPGTTLELLEAQAASGFIVDPINNQYLTVSDASNKRLFGPEFKDSLLSAERAVTGYKLPGTDKIISHFEAIERGLVEKGHGMRLLEAQIASGGIIDPEHSHRIDVNVAYKRGYFDKKMNNILTDENVNTKGFFDPNTEENLTYLELKKRCITDKKTGLILLLIMDKKKLESTLKNTMRKRRVVIVDPETNKEMTVREAYDKGFIDYETFVELSGQECEWEEITITAPDGSTQFLIIDRKTGRQFDITELLETQVINQSDLDKYQSRTITLNQFADIIRNKTKPGSSSSSLSSSTSKSSAAAGTSSVISSSLTSRTSASPATSSMTSTTLRTSAASVPASVTSSSSSSVLSRPLSPTLAKMTTTRTTTVTERSATTSSLAQDSTDSLRNISSVSINLASTVEAVGEQEPVGAIFDTDTLEKITITEALNRGLVDSITAQRLLEAQVCTGGLINPKNGHRLSIQEAIRLGIINDDMAPKLKPAHKAFFGFEDLKTRKKMSAAQAMKESWLPYDAGHRFLEFQFVTGGLYDPEMGCRRSIEDAVKMGWIDVRAGQKLQDIRHHTKNLTCPKTKLKISYKEALDNCLEEESSGLKMLQASSVSSRGISSPYNFASGPGSTAGSRSGSRQGSRRSSVDLGSTSSSALQITLQGVTDQNMADDPQRNFRSAYYEKVGFRGVEEKKSLEILLKDNPLDLEKLSTFSQRFPLPSMYRIHVWKVLLGVLPPHSDSHALVAGYRKEQYQDILEALEVMRYINSSTPSTHIYLRMFQLENQVLPRCSETSAPDEENEDFLSISRAMEEIVDDPIDCYWLIKSFINQFHTKFGDSVPHLPKSLEHYLSQEEPRLLNHLKSCGALAQLPYSLWFRRCFSGCLPESSLQRVWDKVISGSCKILVFVALEILLSYKIVLMGITRPGGVVRFLCNIPQENTDAIVTKAIDSWHKYCGTPMHAV</sequence>
<dbReference type="FunFam" id="1.10.10.750:FF:000006">
    <property type="entry name" value="TBC1 domain family member 7"/>
    <property type="match status" value="1"/>
</dbReference>
<dbReference type="Pfam" id="PF00681">
    <property type="entry name" value="Plectin"/>
    <property type="match status" value="15"/>
</dbReference>
<dbReference type="Gene3D" id="1.10.8.680">
    <property type="entry name" value="Ypt/Rab-GAP domain of gyp1p, domain 2"/>
    <property type="match status" value="1"/>
</dbReference>
<proteinExistence type="inferred from homology"/>
<dbReference type="GO" id="GO:0005765">
    <property type="term" value="C:lysosomal membrane"/>
    <property type="evidence" value="ECO:0007669"/>
    <property type="project" value="UniProtKB-SubCell"/>
</dbReference>
<evidence type="ECO:0000256" key="7">
    <source>
        <dbReference type="ARBA" id="ARBA00015455"/>
    </source>
</evidence>
<feature type="coiled-coil region" evidence="19">
    <location>
        <begin position="1534"/>
        <end position="1631"/>
    </location>
</feature>
<dbReference type="Gene3D" id="1.10.10.750">
    <property type="entry name" value="Ypt/Rab-GAP domain of gyp1p, domain 1"/>
    <property type="match status" value="1"/>
</dbReference>
<gene>
    <name evidence="22" type="ORF">EPR50_G00102830</name>
</gene>
<evidence type="ECO:0000256" key="14">
    <source>
        <dbReference type="ARBA" id="ARBA00023054"/>
    </source>
</evidence>
<dbReference type="CDD" id="cd00176">
    <property type="entry name" value="SPEC"/>
    <property type="match status" value="1"/>
</dbReference>
<dbReference type="STRING" id="8167.A0A484D132"/>
<feature type="region of interest" description="Disordered" evidence="20">
    <location>
        <begin position="3762"/>
        <end position="3794"/>
    </location>
</feature>
<dbReference type="SUPFAM" id="SSF46966">
    <property type="entry name" value="Spectrin repeat"/>
    <property type="match status" value="2"/>
</dbReference>
<dbReference type="Gene3D" id="2.30.30.40">
    <property type="entry name" value="SH3 Domains"/>
    <property type="match status" value="1"/>
</dbReference>
<dbReference type="InterPro" id="IPR043039">
    <property type="entry name" value="TBC1D7_dom2"/>
</dbReference>
<feature type="coiled-coil region" evidence="19">
    <location>
        <begin position="1168"/>
        <end position="1255"/>
    </location>
</feature>
<dbReference type="FunFam" id="1.10.8.680:FF:000001">
    <property type="entry name" value="TBC1 domain family, member 7"/>
    <property type="match status" value="1"/>
</dbReference>
<comment type="function">
    <text evidence="18">Non-catalytic component of the TSC-TBC complex, a multiprotein complex that acts as a negative regulator of the canonical mTORC1 complex, an evolutionarily conserved central nutrient sensor that stimulates anabolic reactions and macromolecule biosynthesis to promote cellular biomass generation and growth. The TSC-TBC complex acts as a GTPase-activating protein (GAP) for the small GTPase RHEB, a direct activator of the protein kinase activity of mTORC1. In absence of nutrients, the TSC-TBC complex inhibits mTORC1, thereby preventing phosphorylation of ribosomal protein S6 kinase (RPS6KB1 and RPS6KB2) and EIF4EBP1 (4E-BP1) by the mTORC1 signaling. The TSC-TBC complex is inactivated in response to nutrients, relieving inhibition of mTORC1.</text>
</comment>
<dbReference type="Gene3D" id="3.90.1290.10">
    <property type="entry name" value="Plakin repeat"/>
    <property type="match status" value="7"/>
</dbReference>
<keyword evidence="8" id="KW-0343">GTPase activation</keyword>
<feature type="coiled-coil region" evidence="19">
    <location>
        <begin position="392"/>
        <end position="451"/>
    </location>
</feature>
<feature type="coiled-coil region" evidence="19">
    <location>
        <begin position="1296"/>
        <end position="1387"/>
    </location>
</feature>
<reference evidence="22 23" key="1">
    <citation type="submission" date="2019-01" db="EMBL/GenBank/DDBJ databases">
        <title>A chromosome-scale genome assembly of the yellow perch, Perca flavescens.</title>
        <authorList>
            <person name="Feron R."/>
            <person name="Morvezen R."/>
            <person name="Bestin A."/>
            <person name="Haffray P."/>
            <person name="Klopp C."/>
            <person name="Zahm M."/>
            <person name="Cabau C."/>
            <person name="Roques C."/>
            <person name="Donnadieu C."/>
            <person name="Bouchez O."/>
            <person name="Christie M."/>
            <person name="Larson W."/>
            <person name="Guiguen Y."/>
        </authorList>
    </citation>
    <scope>NUCLEOTIDE SEQUENCE [LARGE SCALE GENOMIC DNA]</scope>
    <source>
        <strain evidence="22">YP-PL-M2</strain>
        <tissue evidence="22">Blood</tissue>
    </source>
</reference>
<dbReference type="InterPro" id="IPR041615">
    <property type="entry name" value="Desmoplakin_SH3"/>
</dbReference>
<dbReference type="InterPro" id="IPR041573">
    <property type="entry name" value="Desmoplakin_Spectrin-like"/>
</dbReference>
<dbReference type="InterPro" id="IPR035969">
    <property type="entry name" value="Rab-GAP_TBC_sf"/>
</dbReference>
<feature type="compositionally biased region" description="Low complexity" evidence="20">
    <location>
        <begin position="3767"/>
        <end position="3785"/>
    </location>
</feature>
<dbReference type="Gene3D" id="1.20.58.60">
    <property type="match status" value="2"/>
</dbReference>
<dbReference type="InterPro" id="IPR043197">
    <property type="entry name" value="Plakin"/>
</dbReference>
<feature type="region of interest" description="Disordered" evidence="20">
    <location>
        <begin position="3464"/>
        <end position="3538"/>
    </location>
</feature>
<evidence type="ECO:0000256" key="6">
    <source>
        <dbReference type="ARBA" id="ARBA00009109"/>
    </source>
</evidence>
<feature type="coiled-coil region" evidence="19">
    <location>
        <begin position="1433"/>
        <end position="1505"/>
    </location>
</feature>
<comment type="caution">
    <text evidence="22">The sequence shown here is derived from an EMBL/GenBank/DDBJ whole genome shotgun (WGS) entry which is preliminary data.</text>
</comment>
<dbReference type="FunFam" id="3.90.1290.10:FF:000002">
    <property type="entry name" value="Plectin a"/>
    <property type="match status" value="1"/>
</dbReference>
<feature type="coiled-coil region" evidence="19">
    <location>
        <begin position="868"/>
        <end position="895"/>
    </location>
</feature>
<dbReference type="InterPro" id="IPR018159">
    <property type="entry name" value="Spectrin/alpha-actinin"/>
</dbReference>
<evidence type="ECO:0000256" key="2">
    <source>
        <dbReference type="ARBA" id="ARBA00004514"/>
    </source>
</evidence>
<dbReference type="GO" id="GO:0005886">
    <property type="term" value="C:plasma membrane"/>
    <property type="evidence" value="ECO:0007669"/>
    <property type="project" value="UniProtKB-SubCell"/>
</dbReference>
<feature type="compositionally biased region" description="Low complexity" evidence="20">
    <location>
        <begin position="3464"/>
        <end position="3533"/>
    </location>
</feature>
<evidence type="ECO:0000256" key="18">
    <source>
        <dbReference type="ARBA" id="ARBA00046045"/>
    </source>
</evidence>
<dbReference type="GO" id="GO:0014704">
    <property type="term" value="C:intercalated disc"/>
    <property type="evidence" value="ECO:0007669"/>
    <property type="project" value="TreeGrafter"/>
</dbReference>
<dbReference type="Proteomes" id="UP000295070">
    <property type="component" value="Chromosome 9"/>
</dbReference>
<dbReference type="EMBL" id="SCKG01000009">
    <property type="protein sequence ID" value="TDH08921.1"/>
    <property type="molecule type" value="Genomic_DNA"/>
</dbReference>
<feature type="coiled-coil region" evidence="19">
    <location>
        <begin position="1084"/>
        <end position="1139"/>
    </location>
</feature>
<evidence type="ECO:0000256" key="15">
    <source>
        <dbReference type="ARBA" id="ARBA00023136"/>
    </source>
</evidence>
<dbReference type="SMART" id="SM00150">
    <property type="entry name" value="SPEC"/>
    <property type="match status" value="3"/>
</dbReference>
<dbReference type="GO" id="GO:0005882">
    <property type="term" value="C:intermediate filament"/>
    <property type="evidence" value="ECO:0007669"/>
    <property type="project" value="TreeGrafter"/>
</dbReference>
<keyword evidence="15" id="KW-0472">Membrane</keyword>
<dbReference type="GO" id="GO:0031410">
    <property type="term" value="C:cytoplasmic vesicle"/>
    <property type="evidence" value="ECO:0007669"/>
    <property type="project" value="UniProtKB-SubCell"/>
</dbReference>
<evidence type="ECO:0000256" key="11">
    <source>
        <dbReference type="ARBA" id="ARBA00022553"/>
    </source>
</evidence>
<keyword evidence="11" id="KW-0597">Phosphoprotein</keyword>
<dbReference type="Pfam" id="PF17902">
    <property type="entry name" value="SH3_10"/>
    <property type="match status" value="1"/>
</dbReference>
<evidence type="ECO:0000256" key="10">
    <source>
        <dbReference type="ARBA" id="ARBA00022490"/>
    </source>
</evidence>
<dbReference type="GO" id="GO:0005198">
    <property type="term" value="F:structural molecule activity"/>
    <property type="evidence" value="ECO:0007669"/>
    <property type="project" value="TreeGrafter"/>
</dbReference>
<feature type="coiled-coil region" evidence="19">
    <location>
        <begin position="322"/>
        <end position="349"/>
    </location>
</feature>
<dbReference type="FunFam" id="1.10.472.80:FF:000028">
    <property type="entry name" value="TBC1 domain family member 7"/>
    <property type="match status" value="1"/>
</dbReference>
<dbReference type="SMART" id="SM00250">
    <property type="entry name" value="PLEC"/>
    <property type="match status" value="30"/>
</dbReference>
<evidence type="ECO:0000256" key="19">
    <source>
        <dbReference type="SAM" id="Coils"/>
    </source>
</evidence>
<dbReference type="Pfam" id="PF00566">
    <property type="entry name" value="RabGAP-TBC"/>
    <property type="match status" value="1"/>
</dbReference>
<dbReference type="Gene3D" id="1.20.58.1060">
    <property type="match status" value="1"/>
</dbReference>
<dbReference type="PANTHER" id="PTHR23169:SF26">
    <property type="entry name" value="DESMOPLAKIN"/>
    <property type="match status" value="1"/>
</dbReference>
<dbReference type="InterPro" id="IPR000195">
    <property type="entry name" value="Rab-GAP-TBC_dom"/>
</dbReference>
<keyword evidence="13" id="KW-0965">Cell junction</keyword>
<feature type="coiled-coil region" evidence="19">
    <location>
        <begin position="1657"/>
        <end position="1698"/>
    </location>
</feature>
<dbReference type="GO" id="GO:0045104">
    <property type="term" value="P:intermediate filament cytoskeleton organization"/>
    <property type="evidence" value="ECO:0007669"/>
    <property type="project" value="InterPro"/>
</dbReference>
<evidence type="ECO:0000256" key="9">
    <source>
        <dbReference type="ARBA" id="ARBA00022475"/>
    </source>
</evidence>
<keyword evidence="9" id="KW-1003">Cell membrane</keyword>
<keyword evidence="16" id="KW-0458">Lysosome</keyword>
<dbReference type="Gene3D" id="3.30.160.780">
    <property type="match status" value="1"/>
</dbReference>
<feature type="coiled-coil region" evidence="19">
    <location>
        <begin position="1751"/>
        <end position="1831"/>
    </location>
</feature>
<feature type="region of interest" description="Disordered" evidence="20">
    <location>
        <begin position="665"/>
        <end position="722"/>
    </location>
</feature>
<evidence type="ECO:0000256" key="16">
    <source>
        <dbReference type="ARBA" id="ARBA00023228"/>
    </source>
</evidence>
<keyword evidence="10" id="KW-0963">Cytoplasm</keyword>
<dbReference type="GO" id="GO:0030057">
    <property type="term" value="C:desmosome"/>
    <property type="evidence" value="ECO:0007669"/>
    <property type="project" value="UniProtKB-SubCell"/>
</dbReference>
<dbReference type="FunFam" id="3.90.1290.10:FF:000001">
    <property type="entry name" value="Plectin a"/>
    <property type="match status" value="6"/>
</dbReference>
<keyword evidence="12" id="KW-0677">Repeat</keyword>